<evidence type="ECO:0000313" key="2">
    <source>
        <dbReference type="Proteomes" id="UP000324800"/>
    </source>
</evidence>
<evidence type="ECO:0000313" key="1">
    <source>
        <dbReference type="EMBL" id="KAA6359133.1"/>
    </source>
</evidence>
<name>A0A5J4TMW7_9EUKA</name>
<organism evidence="1 2">
    <name type="scientific">Streblomastix strix</name>
    <dbReference type="NCBI Taxonomy" id="222440"/>
    <lineage>
        <taxon>Eukaryota</taxon>
        <taxon>Metamonada</taxon>
        <taxon>Preaxostyla</taxon>
        <taxon>Oxymonadida</taxon>
        <taxon>Streblomastigidae</taxon>
        <taxon>Streblomastix</taxon>
    </lineage>
</organism>
<dbReference type="AlphaFoldDB" id="A0A5J4TMW7"/>
<feature type="non-terminal residue" evidence="1">
    <location>
        <position position="38"/>
    </location>
</feature>
<dbReference type="Proteomes" id="UP000324800">
    <property type="component" value="Unassembled WGS sequence"/>
</dbReference>
<proteinExistence type="predicted"/>
<dbReference type="EMBL" id="SNRW01028866">
    <property type="protein sequence ID" value="KAA6359133.1"/>
    <property type="molecule type" value="Genomic_DNA"/>
</dbReference>
<comment type="caution">
    <text evidence="1">The sequence shown here is derived from an EMBL/GenBank/DDBJ whole genome shotgun (WGS) entry which is preliminary data.</text>
</comment>
<sequence length="38" mass="4546">MSKVFDIVMLSVFVSVSIQLELCDLWMELREDQIIWTK</sequence>
<reference evidence="1 2" key="1">
    <citation type="submission" date="2019-03" db="EMBL/GenBank/DDBJ databases">
        <title>Single cell metagenomics reveals metabolic interactions within the superorganism composed of flagellate Streblomastix strix and complex community of Bacteroidetes bacteria on its surface.</title>
        <authorList>
            <person name="Treitli S.C."/>
            <person name="Kolisko M."/>
            <person name="Husnik F."/>
            <person name="Keeling P."/>
            <person name="Hampl V."/>
        </authorList>
    </citation>
    <scope>NUCLEOTIDE SEQUENCE [LARGE SCALE GENOMIC DNA]</scope>
    <source>
        <strain evidence="1">ST1C</strain>
    </source>
</reference>
<protein>
    <submittedName>
        <fullName evidence="1">Uncharacterized protein</fullName>
    </submittedName>
</protein>
<gene>
    <name evidence="1" type="ORF">EZS28_045340</name>
</gene>
<accession>A0A5J4TMW7</accession>